<comment type="caution">
    <text evidence="2">The sequence shown here is derived from an EMBL/GenBank/DDBJ whole genome shotgun (WGS) entry which is preliminary data.</text>
</comment>
<sequence>MRKVRILGRPTESGLLLPFYLFKIPAEFPNPAAAHIEQDCSFDRLVEVRTPHIYVAQIDDSMTSIGIFDADLIAVDRSLKAGHESIVIAAVNGEPMCKRLRIKGDNVILQSENPNYSARYILEDEELMFWGVVRHGARTFENPA</sequence>
<dbReference type="PANTHER" id="PTHR33516">
    <property type="entry name" value="LEXA REPRESSOR"/>
    <property type="match status" value="1"/>
</dbReference>
<dbReference type="InterPro" id="IPR039418">
    <property type="entry name" value="LexA-like"/>
</dbReference>
<dbReference type="Pfam" id="PF00717">
    <property type="entry name" value="Peptidase_S24"/>
    <property type="match status" value="1"/>
</dbReference>
<dbReference type="SUPFAM" id="SSF51306">
    <property type="entry name" value="LexA/Signal peptidase"/>
    <property type="match status" value="1"/>
</dbReference>
<dbReference type="Gene3D" id="2.10.109.10">
    <property type="entry name" value="Umud Fragment, subunit A"/>
    <property type="match status" value="1"/>
</dbReference>
<dbReference type="InterPro" id="IPR015927">
    <property type="entry name" value="Peptidase_S24_S26A/B/C"/>
</dbReference>
<dbReference type="Proteomes" id="UP001162155">
    <property type="component" value="Unassembled WGS sequence"/>
</dbReference>
<name>A0AA43DZK0_PSESX</name>
<accession>A0AA43DZK0</accession>
<gene>
    <name evidence="2" type="ORF">JW322_25885</name>
</gene>
<organism evidence="2 3">
    <name type="scientific">Pseudomonas syringae pv. papulans</name>
    <dbReference type="NCBI Taxonomy" id="83963"/>
    <lineage>
        <taxon>Bacteria</taxon>
        <taxon>Pseudomonadati</taxon>
        <taxon>Pseudomonadota</taxon>
        <taxon>Gammaproteobacteria</taxon>
        <taxon>Pseudomonadales</taxon>
        <taxon>Pseudomonadaceae</taxon>
        <taxon>Pseudomonas</taxon>
        <taxon>Pseudomonas syringae</taxon>
    </lineage>
</organism>
<reference evidence="2" key="1">
    <citation type="submission" date="2021-02" db="EMBL/GenBank/DDBJ databases">
        <title>Genome analysis of blister spot of apple pathogen from New York area.</title>
        <authorList>
            <person name="Kandel P."/>
            <person name="Hockett K.L."/>
            <person name="Santander R."/>
            <person name="Acimovic S."/>
        </authorList>
    </citation>
    <scope>NUCLEOTIDE SEQUENCE</scope>
    <source>
        <strain evidence="2">PSP1</strain>
    </source>
</reference>
<dbReference type="InterPro" id="IPR050077">
    <property type="entry name" value="LexA_repressor"/>
</dbReference>
<proteinExistence type="predicted"/>
<dbReference type="PANTHER" id="PTHR33516:SF2">
    <property type="entry name" value="LEXA REPRESSOR-RELATED"/>
    <property type="match status" value="1"/>
</dbReference>
<evidence type="ECO:0000313" key="3">
    <source>
        <dbReference type="Proteomes" id="UP001162155"/>
    </source>
</evidence>
<dbReference type="CDD" id="cd06529">
    <property type="entry name" value="S24_LexA-like"/>
    <property type="match status" value="1"/>
</dbReference>
<evidence type="ECO:0000313" key="2">
    <source>
        <dbReference type="EMBL" id="MDH4625102.1"/>
    </source>
</evidence>
<feature type="domain" description="Peptidase S24/S26A/S26B/S26C" evidence="1">
    <location>
        <begin position="19"/>
        <end position="133"/>
    </location>
</feature>
<dbReference type="EMBL" id="JAFFRZ010000001">
    <property type="protein sequence ID" value="MDH4625102.1"/>
    <property type="molecule type" value="Genomic_DNA"/>
</dbReference>
<dbReference type="InterPro" id="IPR036286">
    <property type="entry name" value="LexA/Signal_pep-like_sf"/>
</dbReference>
<dbReference type="RefSeq" id="WP_044310776.1">
    <property type="nucleotide sequence ID" value="NZ_JAFFRY010000074.1"/>
</dbReference>
<dbReference type="AlphaFoldDB" id="A0AA43DZK0"/>
<protein>
    <submittedName>
        <fullName evidence="2">Peptidase S24</fullName>
    </submittedName>
</protein>
<evidence type="ECO:0000259" key="1">
    <source>
        <dbReference type="Pfam" id="PF00717"/>
    </source>
</evidence>